<dbReference type="Proteomes" id="UP000756346">
    <property type="component" value="Unassembled WGS sequence"/>
</dbReference>
<organism evidence="1 2">
    <name type="scientific">Microdochium trichocladiopsis</name>
    <dbReference type="NCBI Taxonomy" id="1682393"/>
    <lineage>
        <taxon>Eukaryota</taxon>
        <taxon>Fungi</taxon>
        <taxon>Dikarya</taxon>
        <taxon>Ascomycota</taxon>
        <taxon>Pezizomycotina</taxon>
        <taxon>Sordariomycetes</taxon>
        <taxon>Xylariomycetidae</taxon>
        <taxon>Xylariales</taxon>
        <taxon>Microdochiaceae</taxon>
        <taxon>Microdochium</taxon>
    </lineage>
</organism>
<dbReference type="AlphaFoldDB" id="A0A9P8YE83"/>
<reference evidence="1" key="1">
    <citation type="journal article" date="2021" name="Nat. Commun.">
        <title>Genetic determinants of endophytism in the Arabidopsis root mycobiome.</title>
        <authorList>
            <person name="Mesny F."/>
            <person name="Miyauchi S."/>
            <person name="Thiergart T."/>
            <person name="Pickel B."/>
            <person name="Atanasova L."/>
            <person name="Karlsson M."/>
            <person name="Huettel B."/>
            <person name="Barry K.W."/>
            <person name="Haridas S."/>
            <person name="Chen C."/>
            <person name="Bauer D."/>
            <person name="Andreopoulos W."/>
            <person name="Pangilinan J."/>
            <person name="LaButti K."/>
            <person name="Riley R."/>
            <person name="Lipzen A."/>
            <person name="Clum A."/>
            <person name="Drula E."/>
            <person name="Henrissat B."/>
            <person name="Kohler A."/>
            <person name="Grigoriev I.V."/>
            <person name="Martin F.M."/>
            <person name="Hacquard S."/>
        </authorList>
    </citation>
    <scope>NUCLEOTIDE SEQUENCE</scope>
    <source>
        <strain evidence="1">MPI-CAGE-CH-0230</strain>
    </source>
</reference>
<accession>A0A9P8YE83</accession>
<dbReference type="EMBL" id="JAGTJQ010000003">
    <property type="protein sequence ID" value="KAH7035336.1"/>
    <property type="molecule type" value="Genomic_DNA"/>
</dbReference>
<name>A0A9P8YE83_9PEZI</name>
<comment type="caution">
    <text evidence="1">The sequence shown here is derived from an EMBL/GenBank/DDBJ whole genome shotgun (WGS) entry which is preliminary data.</text>
</comment>
<dbReference type="RefSeq" id="XP_046015429.1">
    <property type="nucleotide sequence ID" value="XM_046163572.1"/>
</dbReference>
<proteinExistence type="predicted"/>
<evidence type="ECO:0000313" key="2">
    <source>
        <dbReference type="Proteomes" id="UP000756346"/>
    </source>
</evidence>
<evidence type="ECO:0000313" key="1">
    <source>
        <dbReference type="EMBL" id="KAH7035336.1"/>
    </source>
</evidence>
<dbReference type="GeneID" id="70193118"/>
<protein>
    <submittedName>
        <fullName evidence="1">Uncharacterized protein</fullName>
    </submittedName>
</protein>
<keyword evidence="2" id="KW-1185">Reference proteome</keyword>
<gene>
    <name evidence="1" type="ORF">B0I36DRAFT_91211</name>
</gene>
<sequence length="80" mass="9385">MAIFCFRGRLREFQVSPVCVAEALKEITGPPLCAMCLEHGCILRDSQDWKWCRSYIWQSVRDITRFKMIMRQCNQNKALG</sequence>